<evidence type="ECO:0000256" key="1">
    <source>
        <dbReference type="SAM" id="Phobius"/>
    </source>
</evidence>
<evidence type="ECO:0000313" key="3">
    <source>
        <dbReference type="Proteomes" id="UP000663828"/>
    </source>
</evidence>
<dbReference type="EMBL" id="CAJNOR010002212">
    <property type="protein sequence ID" value="CAF1263411.1"/>
    <property type="molecule type" value="Genomic_DNA"/>
</dbReference>
<keyword evidence="1" id="KW-0812">Transmembrane</keyword>
<dbReference type="AlphaFoldDB" id="A0A815AYC0"/>
<protein>
    <submittedName>
        <fullName evidence="2">Uncharacterized protein</fullName>
    </submittedName>
</protein>
<keyword evidence="3" id="KW-1185">Reference proteome</keyword>
<comment type="caution">
    <text evidence="2">The sequence shown here is derived from an EMBL/GenBank/DDBJ whole genome shotgun (WGS) entry which is preliminary data.</text>
</comment>
<sequence>MQSLINIANRIRAYAVQLNFFENGSTRLDQFHLRTTIISTRVYTTLLTLAIIVIVVVTSLVTQSEVNYQTLLKKKLTQLLCSCSRITIPYGNFTSTMVTYHLF</sequence>
<gene>
    <name evidence="2" type="ORF">XAT740_LOCUS26902</name>
</gene>
<reference evidence="2" key="1">
    <citation type="submission" date="2021-02" db="EMBL/GenBank/DDBJ databases">
        <authorList>
            <person name="Nowell W R."/>
        </authorList>
    </citation>
    <scope>NUCLEOTIDE SEQUENCE</scope>
</reference>
<keyword evidence="1" id="KW-1133">Transmembrane helix</keyword>
<accession>A0A815AYC0</accession>
<dbReference type="Proteomes" id="UP000663828">
    <property type="component" value="Unassembled WGS sequence"/>
</dbReference>
<organism evidence="2 3">
    <name type="scientific">Adineta ricciae</name>
    <name type="common">Rotifer</name>
    <dbReference type="NCBI Taxonomy" id="249248"/>
    <lineage>
        <taxon>Eukaryota</taxon>
        <taxon>Metazoa</taxon>
        <taxon>Spiralia</taxon>
        <taxon>Gnathifera</taxon>
        <taxon>Rotifera</taxon>
        <taxon>Eurotatoria</taxon>
        <taxon>Bdelloidea</taxon>
        <taxon>Adinetida</taxon>
        <taxon>Adinetidae</taxon>
        <taxon>Adineta</taxon>
    </lineage>
</organism>
<keyword evidence="1" id="KW-0472">Membrane</keyword>
<name>A0A815AYC0_ADIRI</name>
<evidence type="ECO:0000313" key="2">
    <source>
        <dbReference type="EMBL" id="CAF1263411.1"/>
    </source>
</evidence>
<proteinExistence type="predicted"/>
<feature type="transmembrane region" description="Helical" evidence="1">
    <location>
        <begin position="42"/>
        <end position="61"/>
    </location>
</feature>